<evidence type="ECO:0000313" key="2">
    <source>
        <dbReference type="EMBL" id="ABD70499.1"/>
    </source>
</evidence>
<evidence type="ECO:0000256" key="1">
    <source>
        <dbReference type="SAM" id="MobiDB-lite"/>
    </source>
</evidence>
<dbReference type="KEGG" id="rfr:Rfer_2787"/>
<protein>
    <submittedName>
        <fullName evidence="2">Uncharacterized protein</fullName>
    </submittedName>
</protein>
<reference evidence="3" key="1">
    <citation type="submission" date="2006-02" db="EMBL/GenBank/DDBJ databases">
        <title>Complete sequence of chromosome of Rhodoferax ferrireducens DSM 15236.</title>
        <authorList>
            <person name="Copeland A."/>
            <person name="Lucas S."/>
            <person name="Lapidus A."/>
            <person name="Barry K."/>
            <person name="Detter J.C."/>
            <person name="Glavina del Rio T."/>
            <person name="Hammon N."/>
            <person name="Israni S."/>
            <person name="Pitluck S."/>
            <person name="Brettin T."/>
            <person name="Bruce D."/>
            <person name="Han C."/>
            <person name="Tapia R."/>
            <person name="Gilna P."/>
            <person name="Kiss H."/>
            <person name="Schmutz J."/>
            <person name="Larimer F."/>
            <person name="Land M."/>
            <person name="Kyrpides N."/>
            <person name="Ivanova N."/>
            <person name="Richardson P."/>
        </authorList>
    </citation>
    <scope>NUCLEOTIDE SEQUENCE [LARGE SCALE GENOMIC DNA]</scope>
    <source>
        <strain evidence="3">ATCC BAA-621 / DSM 15236 / T118</strain>
    </source>
</reference>
<dbReference type="STRING" id="338969.Rfer_2787"/>
<proteinExistence type="predicted"/>
<keyword evidence="3" id="KW-1185">Reference proteome</keyword>
<dbReference type="AlphaFoldDB" id="Q21UQ4"/>
<feature type="region of interest" description="Disordered" evidence="1">
    <location>
        <begin position="194"/>
        <end position="220"/>
    </location>
</feature>
<dbReference type="EMBL" id="CP000267">
    <property type="protein sequence ID" value="ABD70499.1"/>
    <property type="molecule type" value="Genomic_DNA"/>
</dbReference>
<dbReference type="RefSeq" id="WP_011465065.1">
    <property type="nucleotide sequence ID" value="NC_007908.1"/>
</dbReference>
<feature type="compositionally biased region" description="Low complexity" evidence="1">
    <location>
        <begin position="201"/>
        <end position="214"/>
    </location>
</feature>
<gene>
    <name evidence="2" type="ordered locus">Rfer_2787</name>
</gene>
<accession>Q21UQ4</accession>
<dbReference type="HOGENOM" id="CLU_095213_0_0_4"/>
<dbReference type="Proteomes" id="UP000008332">
    <property type="component" value="Chromosome"/>
</dbReference>
<dbReference type="OrthoDB" id="9181655at2"/>
<organism evidence="2 3">
    <name type="scientific">Albidiferax ferrireducens (strain ATCC BAA-621 / DSM 15236 / T118)</name>
    <name type="common">Rhodoferax ferrireducens</name>
    <dbReference type="NCBI Taxonomy" id="338969"/>
    <lineage>
        <taxon>Bacteria</taxon>
        <taxon>Pseudomonadati</taxon>
        <taxon>Pseudomonadota</taxon>
        <taxon>Betaproteobacteria</taxon>
        <taxon>Burkholderiales</taxon>
        <taxon>Comamonadaceae</taxon>
        <taxon>Rhodoferax</taxon>
    </lineage>
</organism>
<evidence type="ECO:0000313" key="3">
    <source>
        <dbReference type="Proteomes" id="UP000008332"/>
    </source>
</evidence>
<dbReference type="eggNOG" id="ENOG5032SBY">
    <property type="taxonomic scope" value="Bacteria"/>
</dbReference>
<name>Q21UQ4_ALBFT</name>
<sequence>MFSNPDFPVRQAHRLARLGLLASITIAMLAAGCAGRFGPRGDDATGAMATPAATPQRCLPILPVGPVAPQATDAVTRMLAYADRLRRLAPAELSQEVIRLGDAAGPTQQLQLSLVLSQLHQLSELIRAQELLARVLANADTEAQTLHPLAGLLASRYGEQRRLEEQLEKQTQQTRDVQRRLDQTNERLEALKAIERSLTSRPPAANAPARGNRGTRPAAP</sequence>